<dbReference type="EMBL" id="VEPZ02000430">
    <property type="protein sequence ID" value="KAE8725235.1"/>
    <property type="molecule type" value="Genomic_DNA"/>
</dbReference>
<evidence type="ECO:0000259" key="2">
    <source>
        <dbReference type="Pfam" id="PF00004"/>
    </source>
</evidence>
<dbReference type="GO" id="GO:0016887">
    <property type="term" value="F:ATP hydrolysis activity"/>
    <property type="evidence" value="ECO:0007669"/>
    <property type="project" value="InterPro"/>
</dbReference>
<dbReference type="Gene3D" id="3.40.50.300">
    <property type="entry name" value="P-loop containing nucleotide triphosphate hydrolases"/>
    <property type="match status" value="1"/>
</dbReference>
<evidence type="ECO:0000313" key="4">
    <source>
        <dbReference type="Proteomes" id="UP000436088"/>
    </source>
</evidence>
<organism evidence="3 4">
    <name type="scientific">Hibiscus syriacus</name>
    <name type="common">Rose of Sharon</name>
    <dbReference type="NCBI Taxonomy" id="106335"/>
    <lineage>
        <taxon>Eukaryota</taxon>
        <taxon>Viridiplantae</taxon>
        <taxon>Streptophyta</taxon>
        <taxon>Embryophyta</taxon>
        <taxon>Tracheophyta</taxon>
        <taxon>Spermatophyta</taxon>
        <taxon>Magnoliopsida</taxon>
        <taxon>eudicotyledons</taxon>
        <taxon>Gunneridae</taxon>
        <taxon>Pentapetalae</taxon>
        <taxon>rosids</taxon>
        <taxon>malvids</taxon>
        <taxon>Malvales</taxon>
        <taxon>Malvaceae</taxon>
        <taxon>Malvoideae</taxon>
        <taxon>Hibiscus</taxon>
    </lineage>
</organism>
<protein>
    <recommendedName>
        <fullName evidence="2">ATPase AAA-type core domain-containing protein</fullName>
    </recommendedName>
</protein>
<keyword evidence="4" id="KW-1185">Reference proteome</keyword>
<dbReference type="Pfam" id="PF00004">
    <property type="entry name" value="AAA"/>
    <property type="match status" value="1"/>
</dbReference>
<dbReference type="InterPro" id="IPR003959">
    <property type="entry name" value="ATPase_AAA_core"/>
</dbReference>
<dbReference type="SUPFAM" id="SSF52540">
    <property type="entry name" value="P-loop containing nucleoside triphosphate hydrolases"/>
    <property type="match status" value="1"/>
</dbReference>
<dbReference type="Proteomes" id="UP000436088">
    <property type="component" value="Unassembled WGS sequence"/>
</dbReference>
<proteinExistence type="predicted"/>
<feature type="region of interest" description="Disordered" evidence="1">
    <location>
        <begin position="1"/>
        <end position="21"/>
    </location>
</feature>
<gene>
    <name evidence="3" type="ORF">F3Y22_tig00009009pilonHSYRG00288</name>
</gene>
<accession>A0A6A3C7I9</accession>
<dbReference type="InterPro" id="IPR027417">
    <property type="entry name" value="P-loop_NTPase"/>
</dbReference>
<feature type="domain" description="ATPase AAA-type core" evidence="2">
    <location>
        <begin position="31"/>
        <end position="63"/>
    </location>
</feature>
<dbReference type="AlphaFoldDB" id="A0A6A3C7I9"/>
<dbReference type="GO" id="GO:0005524">
    <property type="term" value="F:ATP binding"/>
    <property type="evidence" value="ECO:0007669"/>
    <property type="project" value="InterPro"/>
</dbReference>
<feature type="compositionally biased region" description="Acidic residues" evidence="1">
    <location>
        <begin position="1"/>
        <end position="12"/>
    </location>
</feature>
<comment type="caution">
    <text evidence="3">The sequence shown here is derived from an EMBL/GenBank/DDBJ whole genome shotgun (WGS) entry which is preliminary data.</text>
</comment>
<sequence length="65" mass="7202">MNPEDDAEEDGASIDLDSQRKGKCVVLKTSTRQANVIAATNRDDVLDPALMRSGRLDRKIEFTSH</sequence>
<name>A0A6A3C7I9_HIBSY</name>
<evidence type="ECO:0000313" key="3">
    <source>
        <dbReference type="EMBL" id="KAE8725235.1"/>
    </source>
</evidence>
<reference evidence="3" key="1">
    <citation type="submission" date="2019-09" db="EMBL/GenBank/DDBJ databases">
        <title>Draft genome information of white flower Hibiscus syriacus.</title>
        <authorList>
            <person name="Kim Y.-M."/>
        </authorList>
    </citation>
    <scope>NUCLEOTIDE SEQUENCE [LARGE SCALE GENOMIC DNA]</scope>
    <source>
        <strain evidence="3">YM2019G1</strain>
    </source>
</reference>
<evidence type="ECO:0000256" key="1">
    <source>
        <dbReference type="SAM" id="MobiDB-lite"/>
    </source>
</evidence>